<keyword evidence="7 10" id="KW-0119">Carbohydrate metabolism</keyword>
<keyword evidence="5 10" id="KW-0328">Glycosyltransferase</keyword>
<evidence type="ECO:0000256" key="6">
    <source>
        <dbReference type="ARBA" id="ARBA00022679"/>
    </source>
</evidence>
<comment type="similarity">
    <text evidence="2 10">Belongs to the disproportionating enzyme family.</text>
</comment>
<dbReference type="eggNOG" id="COG1640">
    <property type="taxonomic scope" value="Bacteria"/>
</dbReference>
<gene>
    <name evidence="12" type="ordered locus">Moth_1850</name>
</gene>
<dbReference type="Gene3D" id="3.20.20.80">
    <property type="entry name" value="Glycosidases"/>
    <property type="match status" value="1"/>
</dbReference>
<dbReference type="GO" id="GO:0005975">
    <property type="term" value="P:carbohydrate metabolic process"/>
    <property type="evidence" value="ECO:0007669"/>
    <property type="project" value="InterPro"/>
</dbReference>
<evidence type="ECO:0000256" key="7">
    <source>
        <dbReference type="ARBA" id="ARBA00023277"/>
    </source>
</evidence>
<evidence type="ECO:0000256" key="5">
    <source>
        <dbReference type="ARBA" id="ARBA00022676"/>
    </source>
</evidence>
<proteinExistence type="inferred from homology"/>
<reference evidence="12" key="1">
    <citation type="submission" date="2005-12" db="EMBL/GenBank/DDBJ databases">
        <title>Complete sequence of Moorella thermoacetica ATCC 39073.</title>
        <authorList>
            <consortium name="US DOE Joint Genome Institute"/>
            <person name="Copeland A."/>
            <person name="Lucas S."/>
            <person name="Lapidus A."/>
            <person name="Barry K."/>
            <person name="Detter J.C."/>
            <person name="Glavina T."/>
            <person name="Hammon N."/>
            <person name="Israni S."/>
            <person name="Pitluck S."/>
            <person name="Chertkov O."/>
            <person name="Saunders E.H."/>
            <person name="Brettin T."/>
            <person name="Bruce D."/>
            <person name="Han C."/>
            <person name="Tapia R."/>
            <person name="Gilna P."/>
            <person name="Schmutz J."/>
            <person name="Larimer F."/>
            <person name="Land M."/>
            <person name="Kyrpides N."/>
            <person name="Anderson I."/>
            <person name="Richardson P."/>
            <person name="Ragsdale S."/>
        </authorList>
    </citation>
    <scope>NUCLEOTIDE SEQUENCE</scope>
    <source>
        <strain evidence="12">ATCC 39073</strain>
    </source>
</reference>
<dbReference type="KEGG" id="mta:Moth_1850"/>
<dbReference type="GO" id="GO:0004134">
    <property type="term" value="F:4-alpha-glucanotransferase activity"/>
    <property type="evidence" value="ECO:0007669"/>
    <property type="project" value="UniProtKB-EC"/>
</dbReference>
<organism evidence="12">
    <name type="scientific">Moorella thermoacetica (strain ATCC 39073 / JCM 9320)</name>
    <dbReference type="NCBI Taxonomy" id="264732"/>
    <lineage>
        <taxon>Bacteria</taxon>
        <taxon>Bacillati</taxon>
        <taxon>Bacillota</taxon>
        <taxon>Clostridia</taxon>
        <taxon>Neomoorellales</taxon>
        <taxon>Neomoorellaceae</taxon>
        <taxon>Neomoorella</taxon>
    </lineage>
</organism>
<dbReference type="InterPro" id="IPR003385">
    <property type="entry name" value="Glyco_hydro_77"/>
</dbReference>
<accession>Q2RHD9</accession>
<dbReference type="Pfam" id="PF02446">
    <property type="entry name" value="Glyco_hydro_77"/>
    <property type="match status" value="1"/>
</dbReference>
<evidence type="ECO:0000256" key="2">
    <source>
        <dbReference type="ARBA" id="ARBA00005684"/>
    </source>
</evidence>
<evidence type="ECO:0000256" key="9">
    <source>
        <dbReference type="ARBA" id="ARBA00031501"/>
    </source>
</evidence>
<evidence type="ECO:0000256" key="8">
    <source>
        <dbReference type="ARBA" id="ARBA00031423"/>
    </source>
</evidence>
<evidence type="ECO:0000256" key="4">
    <source>
        <dbReference type="ARBA" id="ARBA00020295"/>
    </source>
</evidence>
<evidence type="ECO:0000256" key="10">
    <source>
        <dbReference type="RuleBase" id="RU361207"/>
    </source>
</evidence>
<keyword evidence="6 10" id="KW-0808">Transferase</keyword>
<evidence type="ECO:0000256" key="3">
    <source>
        <dbReference type="ARBA" id="ARBA00012560"/>
    </source>
</evidence>
<dbReference type="InterPro" id="IPR048458">
    <property type="entry name" value="MalQ_N"/>
</dbReference>
<dbReference type="PANTHER" id="PTHR32438:SF5">
    <property type="entry name" value="4-ALPHA-GLUCANOTRANSFERASE DPE1, CHLOROPLASTIC_AMYLOPLASTIC"/>
    <property type="match status" value="1"/>
</dbReference>
<dbReference type="Pfam" id="PF21226">
    <property type="entry name" value="MalQ_N"/>
    <property type="match status" value="1"/>
</dbReference>
<evidence type="ECO:0000256" key="1">
    <source>
        <dbReference type="ARBA" id="ARBA00000439"/>
    </source>
</evidence>
<dbReference type="CAZy" id="GH77">
    <property type="family name" value="Glycoside Hydrolase Family 77"/>
</dbReference>
<protein>
    <recommendedName>
        <fullName evidence="4 10">4-alpha-glucanotransferase</fullName>
        <ecNumber evidence="3 10">2.4.1.25</ecNumber>
    </recommendedName>
    <alternativeName>
        <fullName evidence="8 10">Amylomaltase</fullName>
    </alternativeName>
    <alternativeName>
        <fullName evidence="9 10">Disproportionating enzyme</fullName>
    </alternativeName>
</protein>
<comment type="catalytic activity">
    <reaction evidence="1 10">
        <text>Transfers a segment of a (1-&gt;4)-alpha-D-glucan to a new position in an acceptor, which may be glucose or a (1-&gt;4)-alpha-D-glucan.</text>
        <dbReference type="EC" id="2.4.1.25"/>
    </reaction>
</comment>
<dbReference type="NCBIfam" id="TIGR00217">
    <property type="entry name" value="malQ"/>
    <property type="match status" value="1"/>
</dbReference>
<name>Q2RHD9_MOOTA</name>
<dbReference type="EMBL" id="CP000232">
    <property type="protein sequence ID" value="ABC20150.1"/>
    <property type="molecule type" value="Genomic_DNA"/>
</dbReference>
<dbReference type="SUPFAM" id="SSF51445">
    <property type="entry name" value="(Trans)glycosidases"/>
    <property type="match status" value="1"/>
</dbReference>
<dbReference type="STRING" id="264732.Moth_1850"/>
<dbReference type="EC" id="2.4.1.25" evidence="3 10"/>
<evidence type="ECO:0000259" key="11">
    <source>
        <dbReference type="Pfam" id="PF21226"/>
    </source>
</evidence>
<dbReference type="InterPro" id="IPR017853">
    <property type="entry name" value="GH"/>
</dbReference>
<dbReference type="PATRIC" id="fig|264732.11.peg.2003"/>
<dbReference type="OrthoDB" id="9811841at2"/>
<evidence type="ECO:0000313" key="12">
    <source>
        <dbReference type="EMBL" id="ABC20150.1"/>
    </source>
</evidence>
<dbReference type="AlphaFoldDB" id="Q2RHD9"/>
<dbReference type="PANTHER" id="PTHR32438">
    <property type="entry name" value="4-ALPHA-GLUCANOTRANSFERASE DPE1, CHLOROPLASTIC/AMYLOPLASTIC"/>
    <property type="match status" value="1"/>
</dbReference>
<sequence length="690" mass="77922">MDGTLSDKELRLLHRLCRWYGVEPAYRDGEGKLRRAGPESLLAVLRALGAPVAGLADLPGALRERRQQYWRRCCEPVAVAWAGRLSHMELRLPAGRATGPLECRLRLEDGRVWRMVIDPGSLPLLRTTVVEGVAFEARQLTLPARLPWGYHHLHLRLPGLTREVLLIAAPSRAGAPLTGQGEHLWGCFLPLYALHSHRSLGAGDFGDLEALSLWVNSMGGSFTGTLPFLAAFLDEPFAPSPYQPVSRLFWNEFYLDISRLEEVQQCREARDFLNSAAVQKEIAALRAAPLVDYRRGMALKRRLLALCARTFFTGAPGRREEMAAWLAGNPAARDYARFRAAVEKQHATWPEWPAPMRDGNLGEGDYDPEAMQYHLYVQWQAHRQVQALAARARRSGPGLYLDLPLGVHREGYDVWRHRRAFALAASSGAPPDALFRRGQDWGFPPFHPEGIREDGYHYYIACLRHHLRHAGILRLDHVMGLHHLYWIPRGLAATEGVYVRYHAGEFYAILSLESRRHGALLVGEDLGTVPAYVRRAMTRHNISRMYILAVEYTGKTGRALGPVPPESLAGLNTHDMPPFAAFWRERKKNSRQLAALPVFLYNRGRLEVPTTATRSLLRGCLAYLAASPARLLLVNLEDLWLETEPQNIPGTSTEYPNWRRKARYSLEEFSRQPGVVALLREVNYWRGTAK</sequence>
<dbReference type="EnsemblBacteria" id="ABC20150">
    <property type="protein sequence ID" value="ABC20150"/>
    <property type="gene ID" value="Moth_1850"/>
</dbReference>
<feature type="domain" description="MalQ N-terminal beta-sandwich" evidence="11">
    <location>
        <begin position="76"/>
        <end position="170"/>
    </location>
</feature>
<dbReference type="HOGENOM" id="CLU_022072_1_0_9"/>